<dbReference type="EMBL" id="CABPSB010000024">
    <property type="protein sequence ID" value="VVE50795.1"/>
    <property type="molecule type" value="Genomic_DNA"/>
</dbReference>
<gene>
    <name evidence="1" type="ORF">PAN31108_04687</name>
</gene>
<dbReference type="Proteomes" id="UP000406256">
    <property type="component" value="Unassembled WGS sequence"/>
</dbReference>
<dbReference type="AlphaFoldDB" id="A0A5E4YQV4"/>
<protein>
    <recommendedName>
        <fullName evidence="3">Integrase</fullName>
    </recommendedName>
</protein>
<accession>A0A5E4YQV4</accession>
<evidence type="ECO:0008006" key="3">
    <source>
        <dbReference type="Google" id="ProtNLM"/>
    </source>
</evidence>
<keyword evidence="2" id="KW-1185">Reference proteome</keyword>
<evidence type="ECO:0000313" key="1">
    <source>
        <dbReference type="EMBL" id="VVE50795.1"/>
    </source>
</evidence>
<reference evidence="1 2" key="1">
    <citation type="submission" date="2019-08" db="EMBL/GenBank/DDBJ databases">
        <authorList>
            <person name="Peeters C."/>
        </authorList>
    </citation>
    <scope>NUCLEOTIDE SEQUENCE [LARGE SCALE GENOMIC DNA]</scope>
    <source>
        <strain evidence="1 2">LMG 31108</strain>
    </source>
</reference>
<evidence type="ECO:0000313" key="2">
    <source>
        <dbReference type="Proteomes" id="UP000406256"/>
    </source>
</evidence>
<sequence length="702" mass="80244">MIEAISEFGLNVIECPIARKHFCYRPPSWPPPADWVVSLDENGNPKSRWSDPYWDFSAWRGSSLRFDFSGGHHNRSAPALGPENQNVMRTLATWILWGPMGARSWSNLKRHFNLLRRIVALCEAERIVACDLVRYPILVDKLAALYPRSEEAKAILRIMDRLLRSEVSIGFTLLNEAGLLALAGAMKKNKSREAGAQVDEGIGEQTPYIPPRIWVYQVRRLRECLDDFLEHRERVENCFKFCVDAYAHNFGTLEAAFLYEGDRSRFRPFTKQPKNFGILNGRQFYGSFEFIAKEFGIFELLEKWVLPPQRSTIELMSFTAYLTLVQTVGASYIANFTLQRKEEVAALRADCLRWEQDPVLGRIPIICGETIKTDPDSDARWPTSSSVEVAVNAMTAVARLRINCAAQNPTANCNKDDRNNPFLFHNAFEPWAAIPGKWKPYSTRPKLQSYAYLLLRYPRLFDLEVLKVTEADLEIARKFTPNLNKDGRFAVGKTWPLAYHELRRTGAINMFASGLLCDSSIQVILKHLTLFQTRYYGRNFSRLRFSEDFENQVVSARYEVMSRQIQALVGEHYISPYGDERKDEVIVNLVGTRDFKALIRAAENGDVPFRETRLGACAKRGHCDYGGIESVARCSGGDGKNPCHDVLYDTRKRPMVERQLESIKVQRRKSSIDSPRAQALSSEITGMENYLRVTKQKKQRGT</sequence>
<proteinExistence type="predicted"/>
<name>A0A5E4YQV4_9BURK</name>
<organism evidence="1 2">
    <name type="scientific">Pandoraea anhela</name>
    <dbReference type="NCBI Taxonomy" id="2508295"/>
    <lineage>
        <taxon>Bacteria</taxon>
        <taxon>Pseudomonadati</taxon>
        <taxon>Pseudomonadota</taxon>
        <taxon>Betaproteobacteria</taxon>
        <taxon>Burkholderiales</taxon>
        <taxon>Burkholderiaceae</taxon>
        <taxon>Pandoraea</taxon>
    </lineage>
</organism>